<feature type="transmembrane region" description="Helical" evidence="1">
    <location>
        <begin position="64"/>
        <end position="90"/>
    </location>
</feature>
<keyword evidence="1" id="KW-0812">Transmembrane</keyword>
<dbReference type="EMBL" id="QKQS01000023">
    <property type="protein sequence ID" value="PZA11367.1"/>
    <property type="molecule type" value="Genomic_DNA"/>
</dbReference>
<gene>
    <name evidence="2" type="ORF">DNX69_18960</name>
</gene>
<accession>A0A323UGK6</accession>
<evidence type="ECO:0000313" key="3">
    <source>
        <dbReference type="Proteomes" id="UP000248134"/>
    </source>
</evidence>
<evidence type="ECO:0000313" key="2">
    <source>
        <dbReference type="EMBL" id="PZA11367.1"/>
    </source>
</evidence>
<feature type="transmembrane region" description="Helical" evidence="1">
    <location>
        <begin position="6"/>
        <end position="27"/>
    </location>
</feature>
<protein>
    <submittedName>
        <fullName evidence="2">Uncharacterized protein</fullName>
    </submittedName>
</protein>
<sequence length="98" mass="10397">MVALADFFWGWLVGSLLLGFAVGWISVVHRGPSLSKNAGLGVGGIAAVLVGLSLARLVPGRGGYWLDLFLALVGAYLIGCAIGSWLRYWVVARQSPRL</sequence>
<organism evidence="2 3">
    <name type="scientific">Rhodopseudomonas palustris</name>
    <dbReference type="NCBI Taxonomy" id="1076"/>
    <lineage>
        <taxon>Bacteria</taxon>
        <taxon>Pseudomonadati</taxon>
        <taxon>Pseudomonadota</taxon>
        <taxon>Alphaproteobacteria</taxon>
        <taxon>Hyphomicrobiales</taxon>
        <taxon>Nitrobacteraceae</taxon>
        <taxon>Rhodopseudomonas</taxon>
    </lineage>
</organism>
<keyword evidence="1" id="KW-0472">Membrane</keyword>
<dbReference type="Proteomes" id="UP000248134">
    <property type="component" value="Unassembled WGS sequence"/>
</dbReference>
<keyword evidence="1" id="KW-1133">Transmembrane helix</keyword>
<dbReference type="RefSeq" id="WP_110787451.1">
    <property type="nucleotide sequence ID" value="NZ_QKQS01000023.1"/>
</dbReference>
<feature type="transmembrane region" description="Helical" evidence="1">
    <location>
        <begin position="39"/>
        <end position="58"/>
    </location>
</feature>
<dbReference type="AlphaFoldDB" id="A0A323UGK6"/>
<name>A0A323UGK6_RHOPL</name>
<proteinExistence type="predicted"/>
<reference evidence="2 3" key="1">
    <citation type="submission" date="2018-06" db="EMBL/GenBank/DDBJ databases">
        <title>Draft Whole-Genome Sequence of the purple photosynthetic bacterium Rhodospeudomonas palustris XCP.</title>
        <authorList>
            <person name="Rayyan A."/>
            <person name="Meyer T.E."/>
            <person name="Kyndt J.A."/>
        </authorList>
    </citation>
    <scope>NUCLEOTIDE SEQUENCE [LARGE SCALE GENOMIC DNA]</scope>
    <source>
        <strain evidence="2 3">XCP</strain>
    </source>
</reference>
<evidence type="ECO:0000256" key="1">
    <source>
        <dbReference type="SAM" id="Phobius"/>
    </source>
</evidence>
<dbReference type="OrthoDB" id="8265622at2"/>
<comment type="caution">
    <text evidence="2">The sequence shown here is derived from an EMBL/GenBank/DDBJ whole genome shotgun (WGS) entry which is preliminary data.</text>
</comment>